<accession>A0ABP7ALC7</accession>
<dbReference type="EMBL" id="BAAAYU010000005">
    <property type="protein sequence ID" value="GAA3634801.1"/>
    <property type="molecule type" value="Genomic_DNA"/>
</dbReference>
<dbReference type="InterPro" id="IPR020471">
    <property type="entry name" value="AKR"/>
</dbReference>
<dbReference type="InterPro" id="IPR036812">
    <property type="entry name" value="NAD(P)_OxRdtase_dom_sf"/>
</dbReference>
<organism evidence="2 3">
    <name type="scientific">Microbacterium awajiense</name>
    <dbReference type="NCBI Taxonomy" id="415214"/>
    <lineage>
        <taxon>Bacteria</taxon>
        <taxon>Bacillati</taxon>
        <taxon>Actinomycetota</taxon>
        <taxon>Actinomycetes</taxon>
        <taxon>Micrococcales</taxon>
        <taxon>Microbacteriaceae</taxon>
        <taxon>Microbacterium</taxon>
    </lineage>
</organism>
<gene>
    <name evidence="2" type="ORF">GCM10022200_17570</name>
</gene>
<dbReference type="Proteomes" id="UP001501697">
    <property type="component" value="Unassembled WGS sequence"/>
</dbReference>
<dbReference type="SUPFAM" id="SSF51430">
    <property type="entry name" value="NAD(P)-linked oxidoreductase"/>
    <property type="match status" value="1"/>
</dbReference>
<sequence length="339" mass="36895">MPETEAIPTSTLRTGLRISQLGFGAAQLGNLYRATTDDESRDAVDAAWEAGIRYFDTAPHYGLGLSERRLGAALRERPRDQFTLSSKAGRLLTPSPETAGRRDDEGFAVPAAVRRQWDFSGPGVRRSIEESLERLGLDRLDIVYLHDPDDFGDQCVNEAFPELVRLREAGVIGAIGAGMNQAPMLARFIRECDIDVVMCAGRFTLLDDEALVELLPAAQEHSVGVVVAGVYNSGLLSTQTVPDDAKFDYQQAPAELIARARAIAEVCVEHGVTLPEAAVAYPLRHPSVVSVVVGARTDAHVRSSVDRYRAEIPAALWRDLQRRGLLGPDFPFQTGDASS</sequence>
<keyword evidence="3" id="KW-1185">Reference proteome</keyword>
<dbReference type="InterPro" id="IPR023210">
    <property type="entry name" value="NADP_OxRdtase_dom"/>
</dbReference>
<comment type="caution">
    <text evidence="2">The sequence shown here is derived from an EMBL/GenBank/DDBJ whole genome shotgun (WGS) entry which is preliminary data.</text>
</comment>
<protein>
    <submittedName>
        <fullName evidence="2">Aldo/keto reductase</fullName>
    </submittedName>
</protein>
<proteinExistence type="predicted"/>
<dbReference type="RefSeq" id="WP_344737626.1">
    <property type="nucleotide sequence ID" value="NZ_BAAAYU010000005.1"/>
</dbReference>
<evidence type="ECO:0000259" key="1">
    <source>
        <dbReference type="Pfam" id="PF00248"/>
    </source>
</evidence>
<dbReference type="PANTHER" id="PTHR42686">
    <property type="entry name" value="GH17980P-RELATED"/>
    <property type="match status" value="1"/>
</dbReference>
<evidence type="ECO:0000313" key="3">
    <source>
        <dbReference type="Proteomes" id="UP001501697"/>
    </source>
</evidence>
<dbReference type="Pfam" id="PF00248">
    <property type="entry name" value="Aldo_ket_red"/>
    <property type="match status" value="1"/>
</dbReference>
<reference evidence="3" key="1">
    <citation type="journal article" date="2019" name="Int. J. Syst. Evol. Microbiol.">
        <title>The Global Catalogue of Microorganisms (GCM) 10K type strain sequencing project: providing services to taxonomists for standard genome sequencing and annotation.</title>
        <authorList>
            <consortium name="The Broad Institute Genomics Platform"/>
            <consortium name="The Broad Institute Genome Sequencing Center for Infectious Disease"/>
            <person name="Wu L."/>
            <person name="Ma J."/>
        </authorList>
    </citation>
    <scope>NUCLEOTIDE SEQUENCE [LARGE SCALE GENOMIC DNA]</scope>
    <source>
        <strain evidence="3">JCM 16544</strain>
    </source>
</reference>
<dbReference type="PANTHER" id="PTHR42686:SF1">
    <property type="entry name" value="GH17980P-RELATED"/>
    <property type="match status" value="1"/>
</dbReference>
<feature type="domain" description="NADP-dependent oxidoreductase" evidence="1">
    <location>
        <begin position="21"/>
        <end position="315"/>
    </location>
</feature>
<dbReference type="CDD" id="cd19162">
    <property type="entry name" value="AKR_FDH"/>
    <property type="match status" value="1"/>
</dbReference>
<evidence type="ECO:0000313" key="2">
    <source>
        <dbReference type="EMBL" id="GAA3634801.1"/>
    </source>
</evidence>
<name>A0ABP7ALC7_9MICO</name>
<dbReference type="InterPro" id="IPR044477">
    <property type="entry name" value="FDH-like"/>
</dbReference>
<dbReference type="Gene3D" id="3.20.20.100">
    <property type="entry name" value="NADP-dependent oxidoreductase domain"/>
    <property type="match status" value="1"/>
</dbReference>